<comment type="similarity">
    <text evidence="1">Belongs to the ComF/GntX family.</text>
</comment>
<evidence type="ECO:0000259" key="3">
    <source>
        <dbReference type="Pfam" id="PF18912"/>
    </source>
</evidence>
<reference evidence="4 5" key="1">
    <citation type="journal article" date="2016" name="Nat. Commun.">
        <title>Thousands of microbial genomes shed light on interconnected biogeochemical processes in an aquifer system.</title>
        <authorList>
            <person name="Anantharaman K."/>
            <person name="Brown C.T."/>
            <person name="Hug L.A."/>
            <person name="Sharon I."/>
            <person name="Castelle C.J."/>
            <person name="Probst A.J."/>
            <person name="Thomas B.C."/>
            <person name="Singh A."/>
            <person name="Wilkins M.J."/>
            <person name="Karaoz U."/>
            <person name="Brodie E.L."/>
            <person name="Williams K.H."/>
            <person name="Hubbard S.S."/>
            <person name="Banfield J.F."/>
        </authorList>
    </citation>
    <scope>NUCLEOTIDE SEQUENCE [LARGE SCALE GENOMIC DNA]</scope>
</reference>
<sequence length="232" mass="25461">MRLADAKRWILDLIFLRSCVGCGSEGELLCASCRGGIAFESPRCPVCGHRDLGGLVCDHCGEQNGLRRFFAPFPYRHPLVRKLLHTYKYTGVRDLSPILAGEMHQFLNWYGIAVPPSALLLPVPLHPARERERGFNQSALLARELARQLGVEVCYALRRTRNTLPQAGMTDNARRRENMAGAFAVTNPDAVRGKTVVLVDDVSTSGATLASAAFALRSAEARTVWAMVLAKG</sequence>
<organism evidence="4 5">
    <name type="scientific">Candidatus Sungbacteria bacterium RIFCSPLOWO2_01_FULL_60_25</name>
    <dbReference type="NCBI Taxonomy" id="1802281"/>
    <lineage>
        <taxon>Bacteria</taxon>
        <taxon>Candidatus Sungiibacteriota</taxon>
    </lineage>
</organism>
<gene>
    <name evidence="4" type="ORF">A3A44_00275</name>
</gene>
<dbReference type="Gene3D" id="3.40.50.2020">
    <property type="match status" value="1"/>
</dbReference>
<dbReference type="Proteomes" id="UP000178977">
    <property type="component" value="Unassembled WGS sequence"/>
</dbReference>
<protein>
    <recommendedName>
        <fullName evidence="6">Phosphoribosyltransferase domain-containing protein</fullName>
    </recommendedName>
</protein>
<dbReference type="STRING" id="1802281.A3A44_00275"/>
<proteinExistence type="inferred from homology"/>
<dbReference type="Pfam" id="PF00156">
    <property type="entry name" value="Pribosyltran"/>
    <property type="match status" value="1"/>
</dbReference>
<dbReference type="InterPro" id="IPR044005">
    <property type="entry name" value="DZR_2"/>
</dbReference>
<dbReference type="EMBL" id="MHQT01000041">
    <property type="protein sequence ID" value="OHA08425.1"/>
    <property type="molecule type" value="Genomic_DNA"/>
</dbReference>
<evidence type="ECO:0000313" key="4">
    <source>
        <dbReference type="EMBL" id="OHA08425.1"/>
    </source>
</evidence>
<evidence type="ECO:0008006" key="6">
    <source>
        <dbReference type="Google" id="ProtNLM"/>
    </source>
</evidence>
<dbReference type="Pfam" id="PF18912">
    <property type="entry name" value="DZR_2"/>
    <property type="match status" value="1"/>
</dbReference>
<name>A0A1G2L9Y0_9BACT</name>
<evidence type="ECO:0000256" key="1">
    <source>
        <dbReference type="ARBA" id="ARBA00008007"/>
    </source>
</evidence>
<feature type="domain" description="Phosphoribosyltransferase" evidence="2">
    <location>
        <begin position="138"/>
        <end position="230"/>
    </location>
</feature>
<feature type="domain" description="Double zinc ribbon" evidence="3">
    <location>
        <begin position="10"/>
        <end position="60"/>
    </location>
</feature>
<evidence type="ECO:0000313" key="5">
    <source>
        <dbReference type="Proteomes" id="UP000178977"/>
    </source>
</evidence>
<accession>A0A1G2L9Y0</accession>
<dbReference type="PANTHER" id="PTHR47505">
    <property type="entry name" value="DNA UTILIZATION PROTEIN YHGH"/>
    <property type="match status" value="1"/>
</dbReference>
<dbReference type="SUPFAM" id="SSF53271">
    <property type="entry name" value="PRTase-like"/>
    <property type="match status" value="1"/>
</dbReference>
<dbReference type="InterPro" id="IPR000836">
    <property type="entry name" value="PRTase_dom"/>
</dbReference>
<dbReference type="AlphaFoldDB" id="A0A1G2L9Y0"/>
<dbReference type="InterPro" id="IPR051910">
    <property type="entry name" value="ComF/GntX_DNA_util-trans"/>
</dbReference>
<evidence type="ECO:0000259" key="2">
    <source>
        <dbReference type="Pfam" id="PF00156"/>
    </source>
</evidence>
<comment type="caution">
    <text evidence="4">The sequence shown here is derived from an EMBL/GenBank/DDBJ whole genome shotgun (WGS) entry which is preliminary data.</text>
</comment>
<dbReference type="PANTHER" id="PTHR47505:SF1">
    <property type="entry name" value="DNA UTILIZATION PROTEIN YHGH"/>
    <property type="match status" value="1"/>
</dbReference>
<dbReference type="InterPro" id="IPR029057">
    <property type="entry name" value="PRTase-like"/>
</dbReference>
<dbReference type="CDD" id="cd06223">
    <property type="entry name" value="PRTases_typeI"/>
    <property type="match status" value="1"/>
</dbReference>